<evidence type="ECO:0000256" key="4">
    <source>
        <dbReference type="ARBA" id="ARBA00023186"/>
    </source>
</evidence>
<keyword evidence="3 5" id="KW-0067">ATP-binding</keyword>
<dbReference type="Gene3D" id="3.50.7.10">
    <property type="entry name" value="GroEL"/>
    <property type="match status" value="1"/>
</dbReference>
<dbReference type="NCBIfam" id="NF041083">
    <property type="entry name" value="thermosome_beta"/>
    <property type="match status" value="1"/>
</dbReference>
<comment type="similarity">
    <text evidence="1 5">Belongs to the TCP-1 chaperonin family.</text>
</comment>
<dbReference type="GO" id="GO:0005524">
    <property type="term" value="F:ATP binding"/>
    <property type="evidence" value="ECO:0007669"/>
    <property type="project" value="UniProtKB-KW"/>
</dbReference>
<evidence type="ECO:0000313" key="6">
    <source>
        <dbReference type="EMBL" id="KPQ44730.1"/>
    </source>
</evidence>
<dbReference type="InterPro" id="IPR012714">
    <property type="entry name" value="Thermosome_arc"/>
</dbReference>
<protein>
    <submittedName>
        <fullName evidence="6">Thermosome subunit</fullName>
    </submittedName>
</protein>
<dbReference type="PANTHER" id="PTHR11353">
    <property type="entry name" value="CHAPERONIN"/>
    <property type="match status" value="1"/>
</dbReference>
<dbReference type="InterPro" id="IPR054827">
    <property type="entry name" value="thermosome_alpha"/>
</dbReference>
<reference evidence="6 7" key="1">
    <citation type="submission" date="2015-09" db="EMBL/GenBank/DDBJ databases">
        <title>A metagenomics-based metabolic model of nitrate-dependent anaerobic oxidation of methane by Methanoperedens-like archaea.</title>
        <authorList>
            <person name="Arshad A."/>
            <person name="Speth D.R."/>
            <person name="De Graaf R.M."/>
            <person name="Op Den Camp H.J."/>
            <person name="Jetten M.S."/>
            <person name="Welte C.U."/>
        </authorList>
    </citation>
    <scope>NUCLEOTIDE SEQUENCE [LARGE SCALE GENOMIC DNA]</scope>
</reference>
<dbReference type="GO" id="GO:0140662">
    <property type="term" value="F:ATP-dependent protein folding chaperone"/>
    <property type="evidence" value="ECO:0007669"/>
    <property type="project" value="InterPro"/>
</dbReference>
<dbReference type="SUPFAM" id="SSF52029">
    <property type="entry name" value="GroEL apical domain-like"/>
    <property type="match status" value="1"/>
</dbReference>
<comment type="caution">
    <text evidence="6">The sequence shown here is derived from an EMBL/GenBank/DDBJ whole genome shotgun (WGS) entry which is preliminary data.</text>
</comment>
<dbReference type="Proteomes" id="UP000050360">
    <property type="component" value="Unassembled WGS sequence"/>
</dbReference>
<organism evidence="6 7">
    <name type="scientific">Candidatus Methanoperedens nitratireducens</name>
    <dbReference type="NCBI Taxonomy" id="1392998"/>
    <lineage>
        <taxon>Archaea</taxon>
        <taxon>Methanobacteriati</taxon>
        <taxon>Methanobacteriota</taxon>
        <taxon>Stenosarchaea group</taxon>
        <taxon>Methanomicrobia</taxon>
        <taxon>Methanosarcinales</taxon>
        <taxon>ANME-2 cluster</taxon>
        <taxon>Candidatus Methanoperedentaceae</taxon>
        <taxon>Candidatus Methanoperedens</taxon>
    </lineage>
</organism>
<proteinExistence type="inferred from homology"/>
<dbReference type="PROSITE" id="PS00750">
    <property type="entry name" value="TCP1_1"/>
    <property type="match status" value="1"/>
</dbReference>
<evidence type="ECO:0000256" key="1">
    <source>
        <dbReference type="ARBA" id="ARBA00008020"/>
    </source>
</evidence>
<gene>
    <name evidence="6" type="ORF">MPEBLZ_00695</name>
</gene>
<dbReference type="InterPro" id="IPR002423">
    <property type="entry name" value="Cpn60/GroEL/TCP-1"/>
</dbReference>
<dbReference type="Pfam" id="PF00118">
    <property type="entry name" value="Cpn60_TCP1"/>
    <property type="match status" value="1"/>
</dbReference>
<dbReference type="GO" id="GO:0016887">
    <property type="term" value="F:ATP hydrolysis activity"/>
    <property type="evidence" value="ECO:0007669"/>
    <property type="project" value="InterPro"/>
</dbReference>
<keyword evidence="4 5" id="KW-0143">Chaperone</keyword>
<dbReference type="Gene3D" id="3.30.260.10">
    <property type="entry name" value="TCP-1-like chaperonin intermediate domain"/>
    <property type="match status" value="1"/>
</dbReference>
<name>A0A0N8KRE7_9EURY</name>
<dbReference type="NCBIfam" id="NF041082">
    <property type="entry name" value="thermosome_alpha"/>
    <property type="match status" value="1"/>
</dbReference>
<dbReference type="SUPFAM" id="SSF48592">
    <property type="entry name" value="GroEL equatorial domain-like"/>
    <property type="match status" value="1"/>
</dbReference>
<evidence type="ECO:0000256" key="2">
    <source>
        <dbReference type="ARBA" id="ARBA00022741"/>
    </source>
</evidence>
<evidence type="ECO:0000256" key="3">
    <source>
        <dbReference type="ARBA" id="ARBA00022840"/>
    </source>
</evidence>
<dbReference type="CDD" id="cd03343">
    <property type="entry name" value="cpn60"/>
    <property type="match status" value="1"/>
</dbReference>
<keyword evidence="2 5" id="KW-0547">Nucleotide-binding</keyword>
<dbReference type="InterPro" id="IPR027413">
    <property type="entry name" value="GROEL-like_equatorial_sf"/>
</dbReference>
<evidence type="ECO:0000313" key="7">
    <source>
        <dbReference type="Proteomes" id="UP000050360"/>
    </source>
</evidence>
<dbReference type="InterPro" id="IPR027410">
    <property type="entry name" value="TCP-1-like_intermed_sf"/>
</dbReference>
<dbReference type="InterPro" id="IPR027409">
    <property type="entry name" value="GroEL-like_apical_dom_sf"/>
</dbReference>
<dbReference type="PROSITE" id="PS00995">
    <property type="entry name" value="TCP1_3"/>
    <property type="match status" value="1"/>
</dbReference>
<dbReference type="GO" id="GO:0051082">
    <property type="term" value="F:unfolded protein binding"/>
    <property type="evidence" value="ECO:0007669"/>
    <property type="project" value="InterPro"/>
</dbReference>
<dbReference type="SUPFAM" id="SSF54849">
    <property type="entry name" value="GroEL-intermediate domain like"/>
    <property type="match status" value="1"/>
</dbReference>
<dbReference type="InterPro" id="IPR017998">
    <property type="entry name" value="Chaperone_TCP-1"/>
</dbReference>
<sequence>MAGQLNGQPIIILDRDSTRTQGKDALGFNISAAKAVADAVRTTLGPKGMDKMLVDAVGDVVITNDGATILRKMDIKHPAAKMMVEIARTQEDKAGDGTTSVVVLAGELLNKAHTLVEQGVHPTMITRGYSLASIKALDILDEIAIDASDEVLENIAKTALTGKSADLALDSLVRLCVETAKSIKEGGKVNIKENINIIHQRGGSIKDTKFIHGLVIDKARAHKNMPKRVENAKIAVLDTGIEVEKTQVKSTLKITSPELISEARLEEGKLIEEKIEAFAKSGANVIFTEKGIDDIGMHYLAKKGIFAVRRCNNEELKKLVKATGARVVSKLDGVEATDLGKAALVEERGVGNYKMVYVEGCENPKAVSILIYSGAEHVADEVERALDDALRVVGVVIEDGKIVAGGGSPEIEIATRLRKYATTYGGREQLAIMAYADALEEIPKAIAENAGLDAIDIIVELRNKHDKGVKNVGLNIFSGKAEDMLKIGVIEPLRVKTQEIKSATDAAVMILRINDILTAKETGMMDVKPEHTADYYDGIQAPDVGED</sequence>
<dbReference type="PRINTS" id="PR00304">
    <property type="entry name" value="TCOMPLEXTCP1"/>
</dbReference>
<dbReference type="NCBIfam" id="TIGR02339">
    <property type="entry name" value="thermosome_arch"/>
    <property type="match status" value="1"/>
</dbReference>
<dbReference type="Gene3D" id="1.10.560.10">
    <property type="entry name" value="GroEL-like equatorial domain"/>
    <property type="match status" value="1"/>
</dbReference>
<dbReference type="InterPro" id="IPR002194">
    <property type="entry name" value="Chaperonin_TCP-1_CS"/>
</dbReference>
<dbReference type="PATRIC" id="fig|1719120.3.peg.762"/>
<evidence type="ECO:0000256" key="5">
    <source>
        <dbReference type="RuleBase" id="RU004187"/>
    </source>
</evidence>
<dbReference type="AlphaFoldDB" id="A0A0N8KRE7"/>
<accession>A0A0N8KRE7</accession>
<dbReference type="InterPro" id="IPR053374">
    <property type="entry name" value="TCP-1_chaperonin"/>
</dbReference>
<dbReference type="PROSITE" id="PS00751">
    <property type="entry name" value="TCP1_2"/>
    <property type="match status" value="1"/>
</dbReference>
<dbReference type="EMBL" id="LKCM01000061">
    <property type="protein sequence ID" value="KPQ44730.1"/>
    <property type="molecule type" value="Genomic_DNA"/>
</dbReference>